<evidence type="ECO:0000256" key="1">
    <source>
        <dbReference type="SAM" id="SignalP"/>
    </source>
</evidence>
<dbReference type="EMBL" id="JAHEPS010000004">
    <property type="protein sequence ID" value="MBT1445246.1"/>
    <property type="molecule type" value="Genomic_DNA"/>
</dbReference>
<accession>A0ABS5V6H7</accession>
<evidence type="ECO:0008006" key="4">
    <source>
        <dbReference type="Google" id="ProtNLM"/>
    </source>
</evidence>
<sequence length="86" mass="9244">MKAPLLLLVVLLQGCSSAGWVDLPKSYEDERDGKASAAEIAVNVPRAVAGADPCKNGHPDDIAKCRAERQAETDALNESIRNRTQK</sequence>
<dbReference type="PROSITE" id="PS51257">
    <property type="entry name" value="PROKAR_LIPOPROTEIN"/>
    <property type="match status" value="1"/>
</dbReference>
<proteinExistence type="predicted"/>
<feature type="chain" id="PRO_5047291079" description="EexN family lipoprotein" evidence="1">
    <location>
        <begin position="19"/>
        <end position="86"/>
    </location>
</feature>
<keyword evidence="1" id="KW-0732">Signal</keyword>
<feature type="signal peptide" evidence="1">
    <location>
        <begin position="1"/>
        <end position="18"/>
    </location>
</feature>
<evidence type="ECO:0000313" key="3">
    <source>
        <dbReference type="Proteomes" id="UP001195903"/>
    </source>
</evidence>
<reference evidence="2 3" key="1">
    <citation type="submission" date="2021-05" db="EMBL/GenBank/DDBJ databases">
        <title>Shewanella sp. JM162201.</title>
        <authorList>
            <person name="Xu S."/>
            <person name="Li A."/>
        </authorList>
    </citation>
    <scope>NUCLEOTIDE SEQUENCE [LARGE SCALE GENOMIC DNA]</scope>
    <source>
        <strain evidence="2 3">JM162201</strain>
    </source>
</reference>
<gene>
    <name evidence="2" type="ORF">KJI95_12010</name>
</gene>
<evidence type="ECO:0000313" key="2">
    <source>
        <dbReference type="EMBL" id="MBT1445246.1"/>
    </source>
</evidence>
<protein>
    <recommendedName>
        <fullName evidence="4">EexN family lipoprotein</fullName>
    </recommendedName>
</protein>
<comment type="caution">
    <text evidence="2">The sequence shown here is derived from an EMBL/GenBank/DDBJ whole genome shotgun (WGS) entry which is preliminary data.</text>
</comment>
<organism evidence="2 3">
    <name type="scientific">Shewanella jiangmenensis</name>
    <dbReference type="NCBI Taxonomy" id="2837387"/>
    <lineage>
        <taxon>Bacteria</taxon>
        <taxon>Pseudomonadati</taxon>
        <taxon>Pseudomonadota</taxon>
        <taxon>Gammaproteobacteria</taxon>
        <taxon>Alteromonadales</taxon>
        <taxon>Shewanellaceae</taxon>
        <taxon>Shewanella</taxon>
    </lineage>
</organism>
<keyword evidence="3" id="KW-1185">Reference proteome</keyword>
<dbReference type="Proteomes" id="UP001195903">
    <property type="component" value="Unassembled WGS sequence"/>
</dbReference>
<name>A0ABS5V6H7_9GAMM</name>
<dbReference type="RefSeq" id="WP_214507448.1">
    <property type="nucleotide sequence ID" value="NZ_JAHEPS010000004.1"/>
</dbReference>